<dbReference type="PROSITE" id="PS51782">
    <property type="entry name" value="LYSM"/>
    <property type="match status" value="1"/>
</dbReference>
<dbReference type="EMBL" id="LWBP01000001">
    <property type="protein sequence ID" value="OQP68259.1"/>
    <property type="molecule type" value="Genomic_DNA"/>
</dbReference>
<proteinExistence type="predicted"/>
<dbReference type="InterPro" id="IPR018392">
    <property type="entry name" value="LysM"/>
</dbReference>
<evidence type="ECO:0000259" key="1">
    <source>
        <dbReference type="PROSITE" id="PS51782"/>
    </source>
</evidence>
<organism evidence="2 3">
    <name type="scientific">Niastella populi</name>
    <dbReference type="NCBI Taxonomy" id="550983"/>
    <lineage>
        <taxon>Bacteria</taxon>
        <taxon>Pseudomonadati</taxon>
        <taxon>Bacteroidota</taxon>
        <taxon>Chitinophagia</taxon>
        <taxon>Chitinophagales</taxon>
        <taxon>Chitinophagaceae</taxon>
        <taxon>Niastella</taxon>
    </lineage>
</organism>
<dbReference type="Pfam" id="PF19266">
    <property type="entry name" value="CIS_tube"/>
    <property type="match status" value="1"/>
</dbReference>
<gene>
    <name evidence="2" type="ORF">A4R26_00150</name>
</gene>
<reference evidence="3" key="1">
    <citation type="submission" date="2016-04" db="EMBL/GenBank/DDBJ databases">
        <authorList>
            <person name="Chen L."/>
            <person name="Zhuang W."/>
            <person name="Wang G."/>
        </authorList>
    </citation>
    <scope>NUCLEOTIDE SEQUENCE [LARGE SCALE GENOMIC DNA]</scope>
    <source>
        <strain evidence="3">208</strain>
    </source>
</reference>
<dbReference type="AlphaFoldDB" id="A0A1V9GC66"/>
<dbReference type="STRING" id="550983.A4R26_00150"/>
<comment type="caution">
    <text evidence="2">The sequence shown here is derived from an EMBL/GenBank/DDBJ whole genome shotgun (WGS) entry which is preliminary data.</text>
</comment>
<dbReference type="InterPro" id="IPR045361">
    <property type="entry name" value="CIS_tube_prot_N"/>
</dbReference>
<keyword evidence="3" id="KW-1185">Reference proteome</keyword>
<dbReference type="RefSeq" id="WP_081158411.1">
    <property type="nucleotide sequence ID" value="NZ_LWBP01000001.1"/>
</dbReference>
<evidence type="ECO:0000313" key="2">
    <source>
        <dbReference type="EMBL" id="OQP68259.1"/>
    </source>
</evidence>
<dbReference type="CDD" id="cd00118">
    <property type="entry name" value="LysM"/>
    <property type="match status" value="1"/>
</dbReference>
<protein>
    <recommendedName>
        <fullName evidence="1">LysM domain-containing protein</fullName>
    </recommendedName>
</protein>
<sequence length="221" mass="24381">MALEKLQIQAFSDAACTKATSNAVKAFINPEGYSRNCSITYKDVELIGDSGNTKAFVGMGDDTLSLNNLIVDGTGIVSLGNYQNVDAYIKAFTDVVYKFNGSMHQANFLMVTWGNLKYTGVCKSFKVRYTLFKPDGSALRAFIDLVIGSSIDLKTKSKLAVKESPDLTHYRTVKAGDTLPLMTYRIYGDSAYYLQVAQINNLKSIFALKPGDKIYFPPLKK</sequence>
<name>A0A1V9GC66_9BACT</name>
<dbReference type="OrthoDB" id="9815939at2"/>
<feature type="domain" description="LysM" evidence="1">
    <location>
        <begin position="169"/>
        <end position="216"/>
    </location>
</feature>
<dbReference type="Proteomes" id="UP000192276">
    <property type="component" value="Unassembled WGS sequence"/>
</dbReference>
<evidence type="ECO:0000313" key="3">
    <source>
        <dbReference type="Proteomes" id="UP000192276"/>
    </source>
</evidence>
<accession>A0A1V9GC66</accession>